<dbReference type="Proteomes" id="UP001245561">
    <property type="component" value="Unassembled WGS sequence"/>
</dbReference>
<feature type="transmembrane region" description="Helical" evidence="1">
    <location>
        <begin position="132"/>
        <end position="152"/>
    </location>
</feature>
<sequence>MKKVYLFHLSVLIYILFMHVTQETFSFMGLNVFLAWLPFIFAQLFLDLENKGRWLFMPLWLLFFPNTPYLLTDLFHLASLQIYQAGGHFLNTTSDWWAYLTLLLPVLVMVFSGMAQVFNLFSAIKLSRGQKIGSFVILSLLSSIAIYLGRFARIHSIELLVHPVTVLKLLLGDWPVEKIQFVLIFSILQLGIWGLIYFLQRGGQEE</sequence>
<name>A0AAP5NGZ4_9ENTE</name>
<comment type="caution">
    <text evidence="3">The sequence shown here is derived from an EMBL/GenBank/DDBJ whole genome shotgun (WGS) entry which is preliminary data.</text>
</comment>
<keyword evidence="1" id="KW-0812">Transmembrane</keyword>
<protein>
    <submittedName>
        <fullName evidence="3">DUF1361 domain-containing protein</fullName>
    </submittedName>
</protein>
<dbReference type="EMBL" id="JARPYR010000012">
    <property type="protein sequence ID" value="MDT2596796.1"/>
    <property type="molecule type" value="Genomic_DNA"/>
</dbReference>
<dbReference type="Proteomes" id="UP001256547">
    <property type="component" value="Unassembled WGS sequence"/>
</dbReference>
<gene>
    <name evidence="3" type="ORF">P7D36_00930</name>
    <name evidence="2" type="ORF">P7D39_07255</name>
</gene>
<feature type="transmembrane region" description="Helical" evidence="1">
    <location>
        <begin position="96"/>
        <end position="120"/>
    </location>
</feature>
<keyword evidence="1" id="KW-1133">Transmembrane helix</keyword>
<keyword evidence="5" id="KW-1185">Reference proteome</keyword>
<evidence type="ECO:0000313" key="5">
    <source>
        <dbReference type="Proteomes" id="UP001256547"/>
    </source>
</evidence>
<feature type="transmembrane region" description="Helical" evidence="1">
    <location>
        <begin position="5"/>
        <end position="21"/>
    </location>
</feature>
<keyword evidence="1" id="KW-0472">Membrane</keyword>
<dbReference type="Pfam" id="PF07099">
    <property type="entry name" value="DUF1361"/>
    <property type="match status" value="1"/>
</dbReference>
<evidence type="ECO:0000313" key="2">
    <source>
        <dbReference type="EMBL" id="MDT2596796.1"/>
    </source>
</evidence>
<evidence type="ECO:0000256" key="1">
    <source>
        <dbReference type="SAM" id="Phobius"/>
    </source>
</evidence>
<dbReference type="InterPro" id="IPR009793">
    <property type="entry name" value="DUF1361"/>
</dbReference>
<evidence type="ECO:0000313" key="3">
    <source>
        <dbReference type="EMBL" id="MDT2636076.1"/>
    </source>
</evidence>
<dbReference type="RefSeq" id="WP_311800277.1">
    <property type="nucleotide sequence ID" value="NZ_JARPYR010000012.1"/>
</dbReference>
<feature type="transmembrane region" description="Helical" evidence="1">
    <location>
        <begin position="179"/>
        <end position="199"/>
    </location>
</feature>
<reference evidence="3 5" key="1">
    <citation type="submission" date="2023-03" db="EMBL/GenBank/DDBJ databases">
        <authorList>
            <person name="Shen W."/>
            <person name="Cai J."/>
        </authorList>
    </citation>
    <scope>NUCLEOTIDE SEQUENCE</scope>
    <source>
        <strain evidence="3">P55-2</strain>
        <strain evidence="2 5">P72-2</strain>
    </source>
</reference>
<evidence type="ECO:0000313" key="4">
    <source>
        <dbReference type="Proteomes" id="UP001245561"/>
    </source>
</evidence>
<organism evidence="3 4">
    <name type="scientific">Enterococcus dongliensis</name>
    <dbReference type="NCBI Taxonomy" id="2559925"/>
    <lineage>
        <taxon>Bacteria</taxon>
        <taxon>Bacillati</taxon>
        <taxon>Bacillota</taxon>
        <taxon>Bacilli</taxon>
        <taxon>Lactobacillales</taxon>
        <taxon>Enterococcaceae</taxon>
        <taxon>Enterococcus</taxon>
    </lineage>
</organism>
<dbReference type="AlphaFoldDB" id="A0AAP5NGZ4"/>
<feature type="transmembrane region" description="Helical" evidence="1">
    <location>
        <begin position="27"/>
        <end position="46"/>
    </location>
</feature>
<dbReference type="EMBL" id="JARPYT010000001">
    <property type="protein sequence ID" value="MDT2636076.1"/>
    <property type="molecule type" value="Genomic_DNA"/>
</dbReference>
<feature type="transmembrane region" description="Helical" evidence="1">
    <location>
        <begin position="53"/>
        <end position="71"/>
    </location>
</feature>
<accession>A0AAP5NGZ4</accession>
<proteinExistence type="predicted"/>